<dbReference type="NCBIfam" id="TIGR00233">
    <property type="entry name" value="trpS"/>
    <property type="match status" value="1"/>
</dbReference>
<dbReference type="GO" id="GO:0004830">
    <property type="term" value="F:tryptophan-tRNA ligase activity"/>
    <property type="evidence" value="ECO:0007669"/>
    <property type="project" value="UniProtKB-UniRule"/>
</dbReference>
<dbReference type="InterPro" id="IPR050203">
    <property type="entry name" value="Trp-tRNA_synthetase"/>
</dbReference>
<dbReference type="AlphaFoldDB" id="A0A0T5XCY6"/>
<dbReference type="eggNOG" id="COG0180">
    <property type="taxonomic scope" value="Bacteria"/>
</dbReference>
<accession>A0A0T5XCY6</accession>
<dbReference type="GO" id="GO:0006436">
    <property type="term" value="P:tryptophanyl-tRNA aminoacylation"/>
    <property type="evidence" value="ECO:0007669"/>
    <property type="project" value="UniProtKB-UniRule"/>
</dbReference>
<dbReference type="Pfam" id="PF00579">
    <property type="entry name" value="tRNA-synt_1b"/>
    <property type="match status" value="1"/>
</dbReference>
<dbReference type="FunFam" id="1.10.240.10:FF:000005">
    <property type="entry name" value="Tryptophan--tRNA ligase"/>
    <property type="match status" value="1"/>
</dbReference>
<evidence type="ECO:0000256" key="8">
    <source>
        <dbReference type="ARBA" id="ARBA00049929"/>
    </source>
</evidence>
<dbReference type="PANTHER" id="PTHR43766:SF1">
    <property type="entry name" value="TRYPTOPHAN--TRNA LIGASE, MITOCHONDRIAL"/>
    <property type="match status" value="1"/>
</dbReference>
<gene>
    <name evidence="11" type="ORF">HMPREF1705_03499</name>
</gene>
<dbReference type="EC" id="6.1.1.2" evidence="2 9"/>
<evidence type="ECO:0000256" key="3">
    <source>
        <dbReference type="ARBA" id="ARBA00022598"/>
    </source>
</evidence>
<dbReference type="SUPFAM" id="SSF52374">
    <property type="entry name" value="Nucleotidylyl transferase"/>
    <property type="match status" value="1"/>
</dbReference>
<comment type="catalytic activity">
    <reaction evidence="8">
        <text>tRNA(Trp) + L-tryptophan + ATP = L-tryptophyl-tRNA(Trp) + AMP + diphosphate + H(+)</text>
        <dbReference type="Rhea" id="RHEA:24080"/>
        <dbReference type="Rhea" id="RHEA-COMP:9671"/>
        <dbReference type="Rhea" id="RHEA-COMP:9705"/>
        <dbReference type="ChEBI" id="CHEBI:15378"/>
        <dbReference type="ChEBI" id="CHEBI:30616"/>
        <dbReference type="ChEBI" id="CHEBI:33019"/>
        <dbReference type="ChEBI" id="CHEBI:57912"/>
        <dbReference type="ChEBI" id="CHEBI:78442"/>
        <dbReference type="ChEBI" id="CHEBI:78535"/>
        <dbReference type="ChEBI" id="CHEBI:456215"/>
        <dbReference type="EC" id="6.1.1.2"/>
    </reaction>
</comment>
<dbReference type="InterPro" id="IPR001412">
    <property type="entry name" value="aa-tRNA-synth_I_CS"/>
</dbReference>
<evidence type="ECO:0000256" key="2">
    <source>
        <dbReference type="ARBA" id="ARBA00013161"/>
    </source>
</evidence>
<comment type="similarity">
    <text evidence="1 10">Belongs to the class-I aminoacyl-tRNA synthetase family.</text>
</comment>
<dbReference type="GO" id="GO:0005524">
    <property type="term" value="F:ATP binding"/>
    <property type="evidence" value="ECO:0007669"/>
    <property type="project" value="UniProtKB-KW"/>
</dbReference>
<organism evidence="11 12">
    <name type="scientific">Acetomicrobium hydrogeniformans ATCC BAA-1850</name>
    <dbReference type="NCBI Taxonomy" id="592015"/>
    <lineage>
        <taxon>Bacteria</taxon>
        <taxon>Thermotogati</taxon>
        <taxon>Synergistota</taxon>
        <taxon>Synergistia</taxon>
        <taxon>Synergistales</taxon>
        <taxon>Acetomicrobiaceae</taxon>
        <taxon>Acetomicrobium</taxon>
    </lineage>
</organism>
<comment type="caution">
    <text evidence="11">The sequence shown here is derived from an EMBL/GenBank/DDBJ whole genome shotgun (WGS) entry which is preliminary data.</text>
</comment>
<dbReference type="Gene3D" id="3.40.50.620">
    <property type="entry name" value="HUPs"/>
    <property type="match status" value="1"/>
</dbReference>
<dbReference type="InterPro" id="IPR002305">
    <property type="entry name" value="aa-tRNA-synth_Ic"/>
</dbReference>
<keyword evidence="5 10" id="KW-0067">ATP-binding</keyword>
<reference evidence="12" key="1">
    <citation type="submission" date="2012-09" db="EMBL/GenBank/DDBJ databases">
        <authorList>
            <person name="Weinstock G."/>
            <person name="Sodergren E."/>
            <person name="Clifton S."/>
            <person name="Fulton L."/>
            <person name="Fulton B."/>
            <person name="Courtney L."/>
            <person name="Fronick C."/>
            <person name="Harrison M."/>
            <person name="Strong C."/>
            <person name="Farmer C."/>
            <person name="Delehaunty K."/>
            <person name="Markovic C."/>
            <person name="Hall O."/>
            <person name="Minx P."/>
            <person name="Tomlinson C."/>
            <person name="Mitreva M."/>
            <person name="Nelson J."/>
            <person name="Hou S."/>
            <person name="Wollam A."/>
            <person name="Pepin K.H."/>
            <person name="Johnson M."/>
            <person name="Bhonagiri V."/>
            <person name="Nash W.E."/>
            <person name="Suruliraj S."/>
            <person name="Warren W."/>
            <person name="Chinwalla A."/>
            <person name="Mardis E.R."/>
            <person name="Wilson R.K."/>
        </authorList>
    </citation>
    <scope>NUCLEOTIDE SEQUENCE [LARGE SCALE GENOMIC DNA]</scope>
    <source>
        <strain evidence="12">OS1</strain>
    </source>
</reference>
<evidence type="ECO:0000256" key="10">
    <source>
        <dbReference type="RuleBase" id="RU363036"/>
    </source>
</evidence>
<dbReference type="GO" id="GO:0005829">
    <property type="term" value="C:cytosol"/>
    <property type="evidence" value="ECO:0007669"/>
    <property type="project" value="TreeGrafter"/>
</dbReference>
<dbReference type="InterPro" id="IPR002306">
    <property type="entry name" value="Trp-tRNA-ligase"/>
</dbReference>
<evidence type="ECO:0000313" key="11">
    <source>
        <dbReference type="EMBL" id="KRT36230.1"/>
    </source>
</evidence>
<evidence type="ECO:0000256" key="4">
    <source>
        <dbReference type="ARBA" id="ARBA00022741"/>
    </source>
</evidence>
<dbReference type="PROSITE" id="PS00178">
    <property type="entry name" value="AA_TRNA_LIGASE_I"/>
    <property type="match status" value="1"/>
</dbReference>
<dbReference type="PRINTS" id="PR01039">
    <property type="entry name" value="TRNASYNTHTRP"/>
</dbReference>
<dbReference type="Gene3D" id="1.10.240.10">
    <property type="entry name" value="Tyrosyl-Transfer RNA Synthetase"/>
    <property type="match status" value="1"/>
</dbReference>
<evidence type="ECO:0000256" key="7">
    <source>
        <dbReference type="ARBA" id="ARBA00023146"/>
    </source>
</evidence>
<dbReference type="EMBL" id="ACJX03000001">
    <property type="protein sequence ID" value="KRT36230.1"/>
    <property type="molecule type" value="Genomic_DNA"/>
</dbReference>
<dbReference type="Proteomes" id="UP000005273">
    <property type="component" value="Unassembled WGS sequence"/>
</dbReference>
<dbReference type="STRING" id="592015.HMPREF1705_03499"/>
<name>A0A0T5XCY6_9BACT</name>
<proteinExistence type="inferred from homology"/>
<evidence type="ECO:0000256" key="5">
    <source>
        <dbReference type="ARBA" id="ARBA00022840"/>
    </source>
</evidence>
<dbReference type="PANTHER" id="PTHR43766">
    <property type="entry name" value="TRYPTOPHAN--TRNA LIGASE, MITOCHONDRIAL"/>
    <property type="match status" value="1"/>
</dbReference>
<evidence type="ECO:0000256" key="6">
    <source>
        <dbReference type="ARBA" id="ARBA00022917"/>
    </source>
</evidence>
<sequence>MKECVFSGMRPTGKLHLGHLAGALSNWLKLQDEFECYYCIVDWHALMSEYMNSSKIKDYCREILLDWLAVGLDPEKAVIFQQSHVSGHAELHLALSMIAPLGRLERNPIYKEQLENIADKDLQTYGFLGYPVLMAADILLYKATKVPVGEDQSIHLEIAKELARKFNSTFKEVFPEPEILLTPTPRVPGIDGRKMSKSYNNALFISEDLNEMWDKVRTMMTDPARMRRSDPGEPEKCPVWHLHKIFTQDEEKKRELAYGCRSAGIGCIDCKKVLMEWIRFKLEPIQKRRKYYEEHGLEMMDILREGAERASNVADKTIEEVKSAVGFIL</sequence>
<dbReference type="CDD" id="cd00806">
    <property type="entry name" value="TrpRS_core"/>
    <property type="match status" value="1"/>
</dbReference>
<evidence type="ECO:0000256" key="1">
    <source>
        <dbReference type="ARBA" id="ARBA00005594"/>
    </source>
</evidence>
<keyword evidence="7 10" id="KW-0030">Aminoacyl-tRNA synthetase</keyword>
<keyword evidence="6 10" id="KW-0648">Protein biosynthesis</keyword>
<protein>
    <recommendedName>
        <fullName evidence="2 9">Tryptophan--tRNA ligase</fullName>
        <ecNumber evidence="2 9">6.1.1.2</ecNumber>
    </recommendedName>
</protein>
<dbReference type="OrthoDB" id="9801042at2"/>
<dbReference type="RefSeq" id="WP_009201078.1">
    <property type="nucleotide sequence ID" value="NZ_ACJX03000001.1"/>
</dbReference>
<keyword evidence="3 10" id="KW-0436">Ligase</keyword>
<keyword evidence="4 10" id="KW-0547">Nucleotide-binding</keyword>
<keyword evidence="12" id="KW-1185">Reference proteome</keyword>
<evidence type="ECO:0000313" key="12">
    <source>
        <dbReference type="Proteomes" id="UP000005273"/>
    </source>
</evidence>
<evidence type="ECO:0000256" key="9">
    <source>
        <dbReference type="NCBIfam" id="TIGR00233"/>
    </source>
</evidence>
<dbReference type="InterPro" id="IPR014729">
    <property type="entry name" value="Rossmann-like_a/b/a_fold"/>
</dbReference>